<dbReference type="AlphaFoldDB" id="A0A7S4Q6U3"/>
<sequence>MGAASSALQSICESNLTDLKEERDLEACDPPIPTSSLVFIERDGQSRDGSTTEGSFRGRGSAKQSVKDISVFQTAGVGILAVFPDKLDKAKLASFREVLHLQGINTSLWGVNGAKSVEHLFWEAYQQRGCALTGADELGMLKRVTRLLKIKLISEIYGVDHTLLSRMQFMHDGQTVQRKQVIVRKMMWLDDLENHPDWQESVTSEECPYTENWREGLHKALQERLGLPTKWQEQHLIEEKHEYSYSVEDNVKSDGYPGLNTLYCIHQVVMRVSDPEKATCLGLPHGMEFATSEGDFNFNAQHHEDGLPIGTQLNIWTWERRVPQAVEKQRTGSVMASKSDGAKATEPAPCVQKVQALWEMESRMMKRVPLVLSSEDTMAIRLRSASKNPPCGALWAALKGQKTNWALVKRMARSIADPRYSLKQFQEDLKAFPELQLYLLEDTDHTENTSAVTSSGRTRGDEFQRTVGAFFAIYWLMRLEGDGKDGFSFGVDDKWVPMKPRSSDDKRLYPTDKRINFRANGKWEYFKRLLTEAGLIERTTWGSNKPNEKRVVSLLALTAMHDIMKMDLLLPEVEAVHAPYQGYASRDRIADHDLALAYVMEHFPEMLPSFWGLDPAERHSVRFTQCNLCFNHGWFVQAEAPPGAIFTKFRKCLIRDHMSKIGSRDVALYFIHWLTDLAGAEPTPLGGCEKFVLKFPLPVLNSFLRSFEFVEKIVCHTETEVMEEYLKVRWSEHVPSPGPVPFGESAIARMRLLCMAQMNAPMVLKEYGELSDEDRLTLSTEMSLTGCIGQSYSADLIPKEVSEHPHGPAFLIYYGPAFFQNLGNDRAVRRLSVMAEVYRCARALWPASITKVACSVIVRIDTIKTLSTDDLLQVVAEDDLWLLVKHNDSEAFIERSSKKKLNKFISNGQSIQIIDLSYIKSKY</sequence>
<reference evidence="2" key="1">
    <citation type="submission" date="2021-01" db="EMBL/GenBank/DDBJ databases">
        <authorList>
            <person name="Corre E."/>
            <person name="Pelletier E."/>
            <person name="Niang G."/>
            <person name="Scheremetjew M."/>
            <person name="Finn R."/>
            <person name="Kale V."/>
            <person name="Holt S."/>
            <person name="Cochrane G."/>
            <person name="Meng A."/>
            <person name="Brown T."/>
            <person name="Cohen L."/>
        </authorList>
    </citation>
    <scope>NUCLEOTIDE SEQUENCE</scope>
    <source>
        <strain evidence="2">CCMP3105</strain>
    </source>
</reference>
<accession>A0A7S4Q6U3</accession>
<protein>
    <submittedName>
        <fullName evidence="2">Uncharacterized protein</fullName>
    </submittedName>
</protein>
<evidence type="ECO:0000256" key="1">
    <source>
        <dbReference type="SAM" id="MobiDB-lite"/>
    </source>
</evidence>
<feature type="region of interest" description="Disordered" evidence="1">
    <location>
        <begin position="40"/>
        <end position="59"/>
    </location>
</feature>
<dbReference type="EMBL" id="HBNR01019730">
    <property type="protein sequence ID" value="CAE4573478.1"/>
    <property type="molecule type" value="Transcribed_RNA"/>
</dbReference>
<gene>
    <name evidence="2" type="ORF">AMON00008_LOCUS13097</name>
</gene>
<evidence type="ECO:0000313" key="2">
    <source>
        <dbReference type="EMBL" id="CAE4573478.1"/>
    </source>
</evidence>
<organism evidence="2">
    <name type="scientific">Alexandrium monilatum</name>
    <dbReference type="NCBI Taxonomy" id="311494"/>
    <lineage>
        <taxon>Eukaryota</taxon>
        <taxon>Sar</taxon>
        <taxon>Alveolata</taxon>
        <taxon>Dinophyceae</taxon>
        <taxon>Gonyaulacales</taxon>
        <taxon>Pyrocystaceae</taxon>
        <taxon>Alexandrium</taxon>
    </lineage>
</organism>
<name>A0A7S4Q6U3_9DINO</name>
<proteinExistence type="predicted"/>